<name>A0A2U8PR77_9BRAD</name>
<dbReference type="Pfam" id="PF18932">
    <property type="entry name" value="DUF5681"/>
    <property type="match status" value="1"/>
</dbReference>
<dbReference type="Proteomes" id="UP000215884">
    <property type="component" value="Chromosome"/>
</dbReference>
<reference evidence="2 3" key="1">
    <citation type="journal article" date="2017" name="Syst. Appl. Microbiol.">
        <title>Soybeans inoculated with root zone soils of Canadian native legumes harbour diverse and novel Bradyrhizobium spp. that possess agricultural potential.</title>
        <authorList>
            <person name="Bromfield E.S.P."/>
            <person name="Cloutier S."/>
            <person name="Tambong J.T."/>
            <person name="Tran Thi T.V."/>
        </authorList>
    </citation>
    <scope>NUCLEOTIDE SEQUENCE [LARGE SCALE GENOMIC DNA]</scope>
    <source>
        <strain evidence="2 3">39S1MB</strain>
    </source>
</reference>
<dbReference type="InterPro" id="IPR043736">
    <property type="entry name" value="DUF5681"/>
</dbReference>
<evidence type="ECO:0000313" key="3">
    <source>
        <dbReference type="Proteomes" id="UP000215884"/>
    </source>
</evidence>
<feature type="domain" description="DUF5681" evidence="1">
    <location>
        <begin position="3"/>
        <end position="51"/>
    </location>
</feature>
<accession>A0A2U8PR77</accession>
<reference evidence="2 3" key="2">
    <citation type="journal article" date="2019" name="Int. J. Syst. Evol. Microbiol.">
        <title>Description and complete genome sequence of Bradyrhizobium amphicarpaeae sp. nov., harbouring photosystem and nitrogen-fixation genes.</title>
        <authorList>
            <person name="Bromfield E.S.P."/>
            <person name="Cloutier S."/>
            <person name="Nguyen H.D.T."/>
        </authorList>
    </citation>
    <scope>NUCLEOTIDE SEQUENCE [LARGE SCALE GENOMIC DNA]</scope>
    <source>
        <strain evidence="2 3">39S1MB</strain>
    </source>
</reference>
<dbReference type="AlphaFoldDB" id="A0A2U8PR77"/>
<dbReference type="EMBL" id="CP029426">
    <property type="protein sequence ID" value="AWL99667.1"/>
    <property type="molecule type" value="Genomic_DNA"/>
</dbReference>
<keyword evidence="3" id="KW-1185">Reference proteome</keyword>
<evidence type="ECO:0000313" key="2">
    <source>
        <dbReference type="EMBL" id="AWL99667.1"/>
    </source>
</evidence>
<dbReference type="KEGG" id="brq:CIT40_06265"/>
<protein>
    <recommendedName>
        <fullName evidence="1">DUF5681 domain-containing protein</fullName>
    </recommendedName>
</protein>
<evidence type="ECO:0000259" key="1">
    <source>
        <dbReference type="Pfam" id="PF18932"/>
    </source>
</evidence>
<proteinExistence type="predicted"/>
<gene>
    <name evidence="2" type="ORF">CIT40_06265</name>
</gene>
<organism evidence="2 3">
    <name type="scientific">Bradyrhizobium amphicarpaeae</name>
    <dbReference type="NCBI Taxonomy" id="1404768"/>
    <lineage>
        <taxon>Bacteria</taxon>
        <taxon>Pseudomonadati</taxon>
        <taxon>Pseudomonadota</taxon>
        <taxon>Alphaproteobacteria</taxon>
        <taxon>Hyphomicrobiales</taxon>
        <taxon>Nitrobacteraceae</taxon>
        <taxon>Bradyrhizobium</taxon>
    </lineage>
</organism>
<sequence length="158" mass="17893">MLLDKTVTATIGGKVREMSMEEAIQHRTFKDALAGKAKAIRQVLEWIRDREAWFKQRRPVQSSPPEAMREFSPDPDNADQALMILGIVRIDQYRASWNKLERTPLLIEPWPVELALRRNRGGAGFDEGDWADIKRCTQELGAQMLPASQASGEPHGRA</sequence>